<gene>
    <name evidence="1" type="ORF">Clopa_2735</name>
</gene>
<dbReference type="Proteomes" id="UP000013523">
    <property type="component" value="Chromosome"/>
</dbReference>
<protein>
    <submittedName>
        <fullName evidence="1">Uncharacterized protein</fullName>
    </submittedName>
</protein>
<proteinExistence type="predicted"/>
<sequence>MYRVKIINNGVETIIHEPGASKQLPHVLGTNYKEVLSMAKQFSFVIPYGNPGYNTIEGLITKVIDTRD</sequence>
<dbReference type="OrthoDB" id="1898860at2"/>
<organism evidence="1 2">
    <name type="scientific">Clostridium pasteurianum BC1</name>
    <dbReference type="NCBI Taxonomy" id="86416"/>
    <lineage>
        <taxon>Bacteria</taxon>
        <taxon>Bacillati</taxon>
        <taxon>Bacillota</taxon>
        <taxon>Clostridia</taxon>
        <taxon>Eubacteriales</taxon>
        <taxon>Clostridiaceae</taxon>
        <taxon>Clostridium</taxon>
    </lineage>
</organism>
<reference evidence="1 2" key="1">
    <citation type="submission" date="2012-01" db="EMBL/GenBank/DDBJ databases">
        <title>Complete sequence of chromosome of Clostridium pasteurianum BC1.</title>
        <authorList>
            <consortium name="US DOE Joint Genome Institute"/>
            <person name="Lucas S."/>
            <person name="Han J."/>
            <person name="Lapidus A."/>
            <person name="Cheng J.-F."/>
            <person name="Goodwin L."/>
            <person name="Pitluck S."/>
            <person name="Peters L."/>
            <person name="Mikhailova N."/>
            <person name="Teshima H."/>
            <person name="Detter J.C."/>
            <person name="Han C."/>
            <person name="Tapia R."/>
            <person name="Land M."/>
            <person name="Hauser L."/>
            <person name="Kyrpides N."/>
            <person name="Ivanova N."/>
            <person name="Pagani I."/>
            <person name="Dunn J."/>
            <person name="Taghavi S."/>
            <person name="Francis A."/>
            <person name="van der Lelie D."/>
            <person name="Woyke T."/>
        </authorList>
    </citation>
    <scope>NUCLEOTIDE SEQUENCE [LARGE SCALE GENOMIC DNA]</scope>
    <source>
        <strain evidence="1 2">BC1</strain>
    </source>
</reference>
<dbReference type="PATRIC" id="fig|86416.3.peg.2722"/>
<name>R4KAP9_CLOPA</name>
<dbReference type="HOGENOM" id="CLU_2786562_0_0_9"/>
<dbReference type="KEGG" id="cpas:Clopa_2735"/>
<keyword evidence="2" id="KW-1185">Reference proteome</keyword>
<evidence type="ECO:0000313" key="2">
    <source>
        <dbReference type="Proteomes" id="UP000013523"/>
    </source>
</evidence>
<evidence type="ECO:0000313" key="1">
    <source>
        <dbReference type="EMBL" id="AGK97579.1"/>
    </source>
</evidence>
<dbReference type="RefSeq" id="WP_015615876.1">
    <property type="nucleotide sequence ID" value="NC_021182.1"/>
</dbReference>
<dbReference type="AlphaFoldDB" id="R4KAP9"/>
<accession>R4KAP9</accession>
<dbReference type="EMBL" id="CP003261">
    <property type="protein sequence ID" value="AGK97579.1"/>
    <property type="molecule type" value="Genomic_DNA"/>
</dbReference>